<dbReference type="STRING" id="1317121.ATO11_12275"/>
<gene>
    <name evidence="2" type="ORF">ATO11_12275</name>
</gene>
<dbReference type="PROSITE" id="PS51186">
    <property type="entry name" value="GNAT"/>
    <property type="match status" value="1"/>
</dbReference>
<protein>
    <submittedName>
        <fullName evidence="2">Acetyltransferase</fullName>
    </submittedName>
</protein>
<dbReference type="CDD" id="cd04301">
    <property type="entry name" value="NAT_SF"/>
    <property type="match status" value="1"/>
</dbReference>
<feature type="domain" description="N-acetyltransferase" evidence="1">
    <location>
        <begin position="1"/>
        <end position="160"/>
    </location>
</feature>
<keyword evidence="2" id="KW-0808">Transferase</keyword>
<evidence type="ECO:0000313" key="2">
    <source>
        <dbReference type="EMBL" id="KNG93425.1"/>
    </source>
</evidence>
<accession>A0A0L1JNV1</accession>
<dbReference type="OrthoDB" id="9788300at2"/>
<evidence type="ECO:0000259" key="1">
    <source>
        <dbReference type="PROSITE" id="PS51186"/>
    </source>
</evidence>
<dbReference type="GO" id="GO:0016747">
    <property type="term" value="F:acyltransferase activity, transferring groups other than amino-acyl groups"/>
    <property type="evidence" value="ECO:0007669"/>
    <property type="project" value="InterPro"/>
</dbReference>
<dbReference type="Pfam" id="PF00583">
    <property type="entry name" value="Acetyltransf_1"/>
    <property type="match status" value="1"/>
</dbReference>
<sequence>MTIRPARSGDYPAIDRLISPVFAAGETYAVDPGMTGAAAVGYWFSGGRRVFVAEDGGVLGTYYIRPNGEGHAAHVCNCGYITGAEARGRGIATAMLLHSQDEARRLGYTAMQFNFVLATNVKAVALWEKHGFDTVGRLPGAYMHPNAGATDALVMFKTLTKD</sequence>
<dbReference type="InterPro" id="IPR000182">
    <property type="entry name" value="GNAT_dom"/>
</dbReference>
<proteinExistence type="predicted"/>
<evidence type="ECO:0000313" key="3">
    <source>
        <dbReference type="Proteomes" id="UP000036938"/>
    </source>
</evidence>
<dbReference type="PANTHER" id="PTHR43138:SF1">
    <property type="entry name" value="N-ACETYLTRANSFERASE ACA1"/>
    <property type="match status" value="1"/>
</dbReference>
<dbReference type="Proteomes" id="UP000036938">
    <property type="component" value="Unassembled WGS sequence"/>
</dbReference>
<dbReference type="InterPro" id="IPR016181">
    <property type="entry name" value="Acyl_CoA_acyltransferase"/>
</dbReference>
<comment type="caution">
    <text evidence="2">The sequence shown here is derived from an EMBL/GenBank/DDBJ whole genome shotgun (WGS) entry which is preliminary data.</text>
</comment>
<dbReference type="PANTHER" id="PTHR43138">
    <property type="entry name" value="ACETYLTRANSFERASE, GNAT FAMILY"/>
    <property type="match status" value="1"/>
</dbReference>
<dbReference type="AlphaFoldDB" id="A0A0L1JNV1"/>
<keyword evidence="3" id="KW-1185">Reference proteome</keyword>
<dbReference type="Gene3D" id="3.40.630.30">
    <property type="match status" value="1"/>
</dbReference>
<dbReference type="SUPFAM" id="SSF55729">
    <property type="entry name" value="Acyl-CoA N-acyltransferases (Nat)"/>
    <property type="match status" value="1"/>
</dbReference>
<organism evidence="2 3">
    <name type="scientific">Pseudaestuariivita atlantica</name>
    <dbReference type="NCBI Taxonomy" id="1317121"/>
    <lineage>
        <taxon>Bacteria</taxon>
        <taxon>Pseudomonadati</taxon>
        <taxon>Pseudomonadota</taxon>
        <taxon>Alphaproteobacteria</taxon>
        <taxon>Rhodobacterales</taxon>
        <taxon>Paracoccaceae</taxon>
        <taxon>Pseudaestuariivita</taxon>
    </lineage>
</organism>
<name>A0A0L1JNV1_9RHOB</name>
<dbReference type="InterPro" id="IPR052742">
    <property type="entry name" value="Mito_N-acetyltransferase"/>
</dbReference>
<reference evidence="2 3" key="1">
    <citation type="journal article" date="2015" name="Int. J. Syst. Evol. Microbiol.">
        <title>Aestuariivita atlantica sp. nov., isolated from deep sea sediment of the Atlantic Ocean.</title>
        <authorList>
            <person name="Li G."/>
            <person name="Lai Q."/>
            <person name="Du Y."/>
            <person name="Liu X."/>
            <person name="Sun F."/>
            <person name="Shao Z."/>
        </authorList>
    </citation>
    <scope>NUCLEOTIDE SEQUENCE [LARGE SCALE GENOMIC DNA]</scope>
    <source>
        <strain evidence="2 3">22II-S11-z3</strain>
    </source>
</reference>
<dbReference type="EMBL" id="AQQZ01000005">
    <property type="protein sequence ID" value="KNG93425.1"/>
    <property type="molecule type" value="Genomic_DNA"/>
</dbReference>